<dbReference type="Gene3D" id="3.40.390.10">
    <property type="entry name" value="Collagenase (Catalytic Domain)"/>
    <property type="match status" value="1"/>
</dbReference>
<proteinExistence type="inferred from homology"/>
<feature type="binding site" evidence="7">
    <location>
        <position position="108"/>
    </location>
    <ligand>
        <name>Zn(2+)</name>
        <dbReference type="ChEBI" id="CHEBI:29105"/>
        <label>1</label>
    </ligand>
</feature>
<evidence type="ECO:0000256" key="3">
    <source>
        <dbReference type="ARBA" id="ARBA00022723"/>
    </source>
</evidence>
<organism evidence="10 11">
    <name type="scientific">Caenorhabditis bovis</name>
    <dbReference type="NCBI Taxonomy" id="2654633"/>
    <lineage>
        <taxon>Eukaryota</taxon>
        <taxon>Metazoa</taxon>
        <taxon>Ecdysozoa</taxon>
        <taxon>Nematoda</taxon>
        <taxon>Chromadorea</taxon>
        <taxon>Rhabditida</taxon>
        <taxon>Rhabditina</taxon>
        <taxon>Rhabditomorpha</taxon>
        <taxon>Rhabditoidea</taxon>
        <taxon>Rhabditidae</taxon>
        <taxon>Peloderinae</taxon>
        <taxon>Caenorhabditis</taxon>
    </lineage>
</organism>
<evidence type="ECO:0000256" key="5">
    <source>
        <dbReference type="ARBA" id="ARBA00022833"/>
    </source>
</evidence>
<feature type="binding site" evidence="7">
    <location>
        <position position="100"/>
    </location>
    <ligand>
        <name>Ca(2+)</name>
        <dbReference type="ChEBI" id="CHEBI:29108"/>
        <label>3</label>
    </ligand>
</feature>
<dbReference type="InterPro" id="IPR024079">
    <property type="entry name" value="MetalloPept_cat_dom_sf"/>
</dbReference>
<dbReference type="GO" id="GO:0030574">
    <property type="term" value="P:collagen catabolic process"/>
    <property type="evidence" value="ECO:0007669"/>
    <property type="project" value="TreeGrafter"/>
</dbReference>
<keyword evidence="4" id="KW-0378">Hydrolase</keyword>
<dbReference type="Proteomes" id="UP000494206">
    <property type="component" value="Unassembled WGS sequence"/>
</dbReference>
<evidence type="ECO:0000313" key="10">
    <source>
        <dbReference type="EMBL" id="CAB3402239.1"/>
    </source>
</evidence>
<feature type="binding site" evidence="7">
    <location>
        <position position="93"/>
    </location>
    <ligand>
        <name>Zn(2+)</name>
        <dbReference type="ChEBI" id="CHEBI:29105"/>
        <label>1</label>
    </ligand>
</feature>
<feature type="binding site" evidence="7">
    <location>
        <position position="143"/>
    </location>
    <ligand>
        <name>Zn(2+)</name>
        <dbReference type="ChEBI" id="CHEBI:29105"/>
        <label>2</label>
        <note>catalytic</note>
    </ligand>
</feature>
<dbReference type="InterPro" id="IPR021190">
    <property type="entry name" value="Pept_M10A"/>
</dbReference>
<dbReference type="GO" id="GO:0030198">
    <property type="term" value="P:extracellular matrix organization"/>
    <property type="evidence" value="ECO:0007669"/>
    <property type="project" value="TreeGrafter"/>
</dbReference>
<evidence type="ECO:0000313" key="11">
    <source>
        <dbReference type="Proteomes" id="UP000494206"/>
    </source>
</evidence>
<dbReference type="SMART" id="SM00235">
    <property type="entry name" value="ZnMc"/>
    <property type="match status" value="1"/>
</dbReference>
<keyword evidence="5 7" id="KW-0862">Zinc</keyword>
<evidence type="ECO:0000256" key="7">
    <source>
        <dbReference type="PIRSR" id="PIRSR621190-2"/>
    </source>
</evidence>
<feature type="binding site" evidence="7">
    <location>
        <position position="120"/>
    </location>
    <ligand>
        <name>Ca(2+)</name>
        <dbReference type="ChEBI" id="CHEBI:29108"/>
        <label>3</label>
    </ligand>
</feature>
<evidence type="ECO:0000259" key="9">
    <source>
        <dbReference type="SMART" id="SM00235"/>
    </source>
</evidence>
<feature type="binding site" evidence="7">
    <location>
        <position position="147"/>
    </location>
    <ligand>
        <name>Zn(2+)</name>
        <dbReference type="ChEBI" id="CHEBI:29105"/>
        <label>2</label>
        <note>catalytic</note>
    </ligand>
</feature>
<accession>A0A8S1ERK7</accession>
<keyword evidence="7" id="KW-0106">Calcium</keyword>
<feature type="binding site" evidence="7">
    <location>
        <position position="123"/>
    </location>
    <ligand>
        <name>Ca(2+)</name>
        <dbReference type="ChEBI" id="CHEBI:29108"/>
        <label>1</label>
    </ligand>
</feature>
<evidence type="ECO:0000256" key="4">
    <source>
        <dbReference type="ARBA" id="ARBA00022801"/>
    </source>
</evidence>
<dbReference type="PANTHER" id="PTHR10201:SF295">
    <property type="entry name" value="PEPTIDASE METALLOPEPTIDASE DOMAIN-CONTAINING PROTEIN"/>
    <property type="match status" value="1"/>
</dbReference>
<comment type="cofactor">
    <cofactor evidence="7">
        <name>Ca(2+)</name>
        <dbReference type="ChEBI" id="CHEBI:29108"/>
    </cofactor>
    <text evidence="7">Can bind about 5 Ca(2+) ions per subunit.</text>
</comment>
<dbReference type="PRINTS" id="PR00138">
    <property type="entry name" value="MATRIXIN"/>
</dbReference>
<dbReference type="EMBL" id="CADEPM010000003">
    <property type="protein sequence ID" value="CAB3402239.1"/>
    <property type="molecule type" value="Genomic_DNA"/>
</dbReference>
<dbReference type="SUPFAM" id="SSF55486">
    <property type="entry name" value="Metalloproteases ('zincins'), catalytic domain"/>
    <property type="match status" value="1"/>
</dbReference>
<feature type="active site" evidence="6">
    <location>
        <position position="144"/>
    </location>
</feature>
<dbReference type="GO" id="GO:0008270">
    <property type="term" value="F:zinc ion binding"/>
    <property type="evidence" value="ECO:0007669"/>
    <property type="project" value="InterPro"/>
</dbReference>
<dbReference type="InterPro" id="IPR001818">
    <property type="entry name" value="Pept_M10_metallopeptidase"/>
</dbReference>
<feature type="chain" id="PRO_5035715055" description="Peptidase metallopeptidase domain-containing protein" evidence="8">
    <location>
        <begin position="21"/>
        <end position="202"/>
    </location>
</feature>
<dbReference type="Pfam" id="PF00413">
    <property type="entry name" value="Peptidase_M10"/>
    <property type="match status" value="1"/>
</dbReference>
<feature type="binding site" evidence="7">
    <location>
        <position position="153"/>
    </location>
    <ligand>
        <name>Zn(2+)</name>
        <dbReference type="ChEBI" id="CHEBI:29105"/>
        <label>2</label>
        <note>catalytic</note>
    </ligand>
</feature>
<dbReference type="PANTHER" id="PTHR10201">
    <property type="entry name" value="MATRIX METALLOPROTEINASE"/>
    <property type="match status" value="1"/>
</dbReference>
<feature type="binding site" evidence="7">
    <location>
        <position position="161"/>
    </location>
    <ligand>
        <name>Zn(2+)</name>
        <dbReference type="ChEBI" id="CHEBI:29105"/>
        <label>2</label>
        <note>catalytic</note>
    </ligand>
</feature>
<feature type="signal peptide" evidence="8">
    <location>
        <begin position="1"/>
        <end position="20"/>
    </location>
</feature>
<sequence length="202" mass="23500">MRCASLLGLLLLIYATGNEARGVKRWSKERLTWKFGDPYQLLSNRQQLVIRKFVANAFDEWSSALDGILELEEHKENLKEPPDINVYFAKRNHSCIENFDGRGGIVAHSAYPSVGLLHLDGDELWHTGDSRKGDVDLRYVLIHEIGHVLGLHHSKFKKSVMRKNYRSSKTQKRSYQLSKYDIRSIQKLYKFKSKHLRKYLLA</sequence>
<evidence type="ECO:0000256" key="1">
    <source>
        <dbReference type="ARBA" id="ARBA00010370"/>
    </source>
</evidence>
<protein>
    <recommendedName>
        <fullName evidence="9">Peptidase metallopeptidase domain-containing protein</fullName>
    </recommendedName>
</protein>
<evidence type="ECO:0000256" key="6">
    <source>
        <dbReference type="PIRSR" id="PIRSR621190-1"/>
    </source>
</evidence>
<keyword evidence="11" id="KW-1185">Reference proteome</keyword>
<evidence type="ECO:0000256" key="8">
    <source>
        <dbReference type="SAM" id="SignalP"/>
    </source>
</evidence>
<comment type="cofactor">
    <cofactor evidence="7">
        <name>Zn(2+)</name>
        <dbReference type="ChEBI" id="CHEBI:29105"/>
    </cofactor>
    <text evidence="7">Binds 2 Zn(2+) ions per subunit.</text>
</comment>
<keyword evidence="8" id="KW-0732">Signal</keyword>
<feature type="binding site" evidence="7">
    <location>
        <position position="101"/>
    </location>
    <ligand>
        <name>Ca(2+)</name>
        <dbReference type="ChEBI" id="CHEBI:29108"/>
        <label>3</label>
    </ligand>
</feature>
<dbReference type="GO" id="GO:0005615">
    <property type="term" value="C:extracellular space"/>
    <property type="evidence" value="ECO:0007669"/>
    <property type="project" value="TreeGrafter"/>
</dbReference>
<keyword evidence="3 7" id="KW-0479">Metal-binding</keyword>
<dbReference type="InterPro" id="IPR006026">
    <property type="entry name" value="Peptidase_Metallo"/>
</dbReference>
<feature type="domain" description="Peptidase metallopeptidase" evidence="9">
    <location>
        <begin position="22"/>
        <end position="191"/>
    </location>
</feature>
<dbReference type="GO" id="GO:0006508">
    <property type="term" value="P:proteolysis"/>
    <property type="evidence" value="ECO:0007669"/>
    <property type="project" value="UniProtKB-KW"/>
</dbReference>
<keyword evidence="2" id="KW-0645">Protease</keyword>
<comment type="caution">
    <text evidence="10">The sequence shown here is derived from an EMBL/GenBank/DDBJ whole genome shotgun (WGS) entry which is preliminary data.</text>
</comment>
<feature type="binding site" evidence="7">
    <location>
        <position position="118"/>
    </location>
    <ligand>
        <name>Zn(2+)</name>
        <dbReference type="ChEBI" id="CHEBI:29105"/>
        <label>1</label>
    </ligand>
</feature>
<feature type="binding site" evidence="7">
    <location>
        <position position="123"/>
    </location>
    <ligand>
        <name>Ca(2+)</name>
        <dbReference type="ChEBI" id="CHEBI:29108"/>
        <label>3</label>
    </ligand>
</feature>
<name>A0A8S1ERK7_9PELO</name>
<gene>
    <name evidence="10" type="ORF">CBOVIS_LOCUS4882</name>
</gene>
<dbReference type="OrthoDB" id="406838at2759"/>
<dbReference type="GO" id="GO:0031012">
    <property type="term" value="C:extracellular matrix"/>
    <property type="evidence" value="ECO:0007669"/>
    <property type="project" value="InterPro"/>
</dbReference>
<evidence type="ECO:0000256" key="2">
    <source>
        <dbReference type="ARBA" id="ARBA00022670"/>
    </source>
</evidence>
<dbReference type="AlphaFoldDB" id="A0A8S1ERK7"/>
<reference evidence="10 11" key="1">
    <citation type="submission" date="2020-04" db="EMBL/GenBank/DDBJ databases">
        <authorList>
            <person name="Laetsch R D."/>
            <person name="Stevens L."/>
            <person name="Kumar S."/>
            <person name="Blaxter L. M."/>
        </authorList>
    </citation>
    <scope>NUCLEOTIDE SEQUENCE [LARGE SCALE GENOMIC DNA]</scope>
</reference>
<dbReference type="GO" id="GO:0004222">
    <property type="term" value="F:metalloendopeptidase activity"/>
    <property type="evidence" value="ECO:0007669"/>
    <property type="project" value="InterPro"/>
</dbReference>
<comment type="similarity">
    <text evidence="1">Belongs to the peptidase M10A family.</text>
</comment>
<feature type="binding site" evidence="7">
    <location>
        <position position="83"/>
    </location>
    <ligand>
        <name>Ca(2+)</name>
        <dbReference type="ChEBI" id="CHEBI:29108"/>
        <label>2</label>
    </ligand>
</feature>